<evidence type="ECO:0000256" key="5">
    <source>
        <dbReference type="ARBA" id="ARBA00023157"/>
    </source>
</evidence>
<sequence>MKVVLVLLVCAVAAFADVDVTPYNIPVFPEDAWIGERIVNGQPAATNQFPHQATVFSTNNNATGGFCGGSLISPIWVYSAAHCTRGFNWYHIGVGSINRLQQQQTQISNHVIEHPQYNPQNLNNDVCVIRLDNPLQINAAVQVIRQPTRSEQGQLWVGAHALVSGFGRTTNTGPVSNQLMFTGIRIISNAECASVYGTSVIVASTICGRGWDFDSQSTCNGDSGGPLILRQAGGDVHIGVVSFVSGAGCDSGHPSGYARSTHFIDWVNANTGIPIVP</sequence>
<dbReference type="PROSITE" id="PS50240">
    <property type="entry name" value="TRYPSIN_DOM"/>
    <property type="match status" value="1"/>
</dbReference>
<evidence type="ECO:0000256" key="3">
    <source>
        <dbReference type="ARBA" id="ARBA00022801"/>
    </source>
</evidence>
<evidence type="ECO:0000256" key="1">
    <source>
        <dbReference type="ARBA" id="ARBA00022670"/>
    </source>
</evidence>
<evidence type="ECO:0000256" key="6">
    <source>
        <dbReference type="ARBA" id="ARBA00024195"/>
    </source>
</evidence>
<dbReference type="InterPro" id="IPR001254">
    <property type="entry name" value="Trypsin_dom"/>
</dbReference>
<evidence type="ECO:0000256" key="7">
    <source>
        <dbReference type="SAM" id="SignalP"/>
    </source>
</evidence>
<feature type="domain" description="Peptidase S1" evidence="8">
    <location>
        <begin position="38"/>
        <end position="272"/>
    </location>
</feature>
<dbReference type="SMART" id="SM00020">
    <property type="entry name" value="Tryp_SPc"/>
    <property type="match status" value="1"/>
</dbReference>
<dbReference type="PROSITE" id="PS00135">
    <property type="entry name" value="TRYPSIN_SER"/>
    <property type="match status" value="1"/>
</dbReference>
<keyword evidence="3" id="KW-0378">Hydrolase</keyword>
<evidence type="ECO:0000256" key="2">
    <source>
        <dbReference type="ARBA" id="ARBA00022757"/>
    </source>
</evidence>
<dbReference type="GO" id="GO:0007586">
    <property type="term" value="P:digestion"/>
    <property type="evidence" value="ECO:0007669"/>
    <property type="project" value="UniProtKB-KW"/>
</dbReference>
<comment type="similarity">
    <text evidence="6">Belongs to the peptidase S1 family. CLIP subfamily.</text>
</comment>
<keyword evidence="5" id="KW-1015">Disulfide bond</keyword>
<dbReference type="PRINTS" id="PR00722">
    <property type="entry name" value="CHYMOTRYPSIN"/>
</dbReference>
<keyword evidence="2" id="KW-0222">Digestion</keyword>
<reference evidence="9" key="1">
    <citation type="submission" date="2020-05" db="UniProtKB">
        <authorList>
            <consortium name="EnsemblMetazoa"/>
        </authorList>
    </citation>
    <scope>IDENTIFICATION</scope>
    <source>
        <strain evidence="9">Jacobina</strain>
    </source>
</reference>
<dbReference type="AlphaFoldDB" id="A0A1B0C8T5"/>
<dbReference type="Proteomes" id="UP000092461">
    <property type="component" value="Unassembled WGS sequence"/>
</dbReference>
<keyword evidence="7" id="KW-0732">Signal</keyword>
<organism evidence="9 10">
    <name type="scientific">Lutzomyia longipalpis</name>
    <name type="common">Sand fly</name>
    <dbReference type="NCBI Taxonomy" id="7200"/>
    <lineage>
        <taxon>Eukaryota</taxon>
        <taxon>Metazoa</taxon>
        <taxon>Ecdysozoa</taxon>
        <taxon>Arthropoda</taxon>
        <taxon>Hexapoda</taxon>
        <taxon>Insecta</taxon>
        <taxon>Pterygota</taxon>
        <taxon>Neoptera</taxon>
        <taxon>Endopterygota</taxon>
        <taxon>Diptera</taxon>
        <taxon>Nematocera</taxon>
        <taxon>Psychodoidea</taxon>
        <taxon>Psychodidae</taxon>
        <taxon>Lutzomyia</taxon>
        <taxon>Lutzomyia</taxon>
    </lineage>
</organism>
<dbReference type="EMBL" id="AJWK01001388">
    <property type="status" value="NOT_ANNOTATED_CDS"/>
    <property type="molecule type" value="Genomic_DNA"/>
</dbReference>
<dbReference type="PANTHER" id="PTHR24276">
    <property type="entry name" value="POLYSERASE-RELATED"/>
    <property type="match status" value="1"/>
</dbReference>
<proteinExistence type="inferred from homology"/>
<keyword evidence="10" id="KW-1185">Reference proteome</keyword>
<protein>
    <recommendedName>
        <fullName evidence="8">Peptidase S1 domain-containing protein</fullName>
    </recommendedName>
</protein>
<dbReference type="PANTHER" id="PTHR24276:SF91">
    <property type="entry name" value="AT26814P-RELATED"/>
    <property type="match status" value="1"/>
</dbReference>
<dbReference type="InterPro" id="IPR033116">
    <property type="entry name" value="TRYPSIN_SER"/>
</dbReference>
<dbReference type="InterPro" id="IPR001314">
    <property type="entry name" value="Peptidase_S1A"/>
</dbReference>
<dbReference type="Gene3D" id="2.40.10.10">
    <property type="entry name" value="Trypsin-like serine proteases"/>
    <property type="match status" value="1"/>
</dbReference>
<evidence type="ECO:0000256" key="4">
    <source>
        <dbReference type="ARBA" id="ARBA00022825"/>
    </source>
</evidence>
<dbReference type="CDD" id="cd00190">
    <property type="entry name" value="Tryp_SPc"/>
    <property type="match status" value="1"/>
</dbReference>
<dbReference type="Pfam" id="PF00089">
    <property type="entry name" value="Trypsin"/>
    <property type="match status" value="1"/>
</dbReference>
<evidence type="ECO:0000259" key="8">
    <source>
        <dbReference type="PROSITE" id="PS50240"/>
    </source>
</evidence>
<feature type="chain" id="PRO_5008405565" description="Peptidase S1 domain-containing protein" evidence="7">
    <location>
        <begin position="17"/>
        <end position="277"/>
    </location>
</feature>
<dbReference type="FunFam" id="2.40.10.10:FF:000166">
    <property type="entry name" value="Trypsin"/>
    <property type="match status" value="1"/>
</dbReference>
<accession>A0A1B0C8T5</accession>
<dbReference type="GO" id="GO:0006508">
    <property type="term" value="P:proteolysis"/>
    <property type="evidence" value="ECO:0007669"/>
    <property type="project" value="UniProtKB-KW"/>
</dbReference>
<keyword evidence="4" id="KW-0720">Serine protease</keyword>
<keyword evidence="1" id="KW-0645">Protease</keyword>
<dbReference type="InterPro" id="IPR009003">
    <property type="entry name" value="Peptidase_S1_PA"/>
</dbReference>
<dbReference type="InterPro" id="IPR043504">
    <property type="entry name" value="Peptidase_S1_PA_chymotrypsin"/>
</dbReference>
<dbReference type="VEuPathDB" id="VectorBase:LLONM1_005148"/>
<dbReference type="EnsemblMetazoa" id="LLOJ000357-RA">
    <property type="protein sequence ID" value="LLOJ000357-PA"/>
    <property type="gene ID" value="LLOJ000357"/>
</dbReference>
<dbReference type="VEuPathDB" id="VectorBase:LLOJ000357"/>
<dbReference type="GO" id="GO:0004252">
    <property type="term" value="F:serine-type endopeptidase activity"/>
    <property type="evidence" value="ECO:0007669"/>
    <property type="project" value="InterPro"/>
</dbReference>
<dbReference type="InterPro" id="IPR050430">
    <property type="entry name" value="Peptidase_S1"/>
</dbReference>
<name>A0A1B0C8T5_LUTLO</name>
<evidence type="ECO:0000313" key="10">
    <source>
        <dbReference type="Proteomes" id="UP000092461"/>
    </source>
</evidence>
<feature type="signal peptide" evidence="7">
    <location>
        <begin position="1"/>
        <end position="16"/>
    </location>
</feature>
<dbReference type="SUPFAM" id="SSF50494">
    <property type="entry name" value="Trypsin-like serine proteases"/>
    <property type="match status" value="1"/>
</dbReference>
<evidence type="ECO:0000313" key="9">
    <source>
        <dbReference type="EnsemblMetazoa" id="LLOJ000357-PA"/>
    </source>
</evidence>